<feature type="region of interest" description="Disordered" evidence="1">
    <location>
        <begin position="1043"/>
        <end position="1392"/>
    </location>
</feature>
<feature type="region of interest" description="Disordered" evidence="1">
    <location>
        <begin position="264"/>
        <end position="303"/>
    </location>
</feature>
<dbReference type="InterPro" id="IPR045107">
    <property type="entry name" value="SAC3/GANP/THP3"/>
</dbReference>
<feature type="compositionally biased region" description="Polar residues" evidence="1">
    <location>
        <begin position="1571"/>
        <end position="1591"/>
    </location>
</feature>
<feature type="region of interest" description="Disordered" evidence="1">
    <location>
        <begin position="19"/>
        <end position="53"/>
    </location>
</feature>
<feature type="compositionally biased region" description="Low complexity" evidence="1">
    <location>
        <begin position="1109"/>
        <end position="1151"/>
    </location>
</feature>
<feature type="region of interest" description="Disordered" evidence="1">
    <location>
        <begin position="211"/>
        <end position="235"/>
    </location>
</feature>
<dbReference type="GO" id="GO:0006406">
    <property type="term" value="P:mRNA export from nucleus"/>
    <property type="evidence" value="ECO:0007669"/>
    <property type="project" value="TreeGrafter"/>
</dbReference>
<dbReference type="Proteomes" id="UP000288168">
    <property type="component" value="Unassembled WGS sequence"/>
</dbReference>
<dbReference type="Pfam" id="PF04180">
    <property type="entry name" value="LTV"/>
    <property type="match status" value="1"/>
</dbReference>
<sequence length="1790" mass="199404">MPRKWIDKKSAQHFTLVHRPQNDPLIHDESAPSMVLNPTQTKKGSSKSKDLDDLASELGYEAENIRANEGEAASYGVYYDDTEYDYMQHLRDLNTGGGEVVFVESTATANKGKGKQKQSLEDALKKLDIEQEAGDILDEDILPSKNLTRVTYEAQQDIPDSIKGFQPDMDPRLREVLEALDDEAYVDEEDDDLFQQLAKDGRELDDYEFEDTQFDEDDGWESDATAKPNKEYNNDEAPQLVKAPAEHPEEGPSQDWLEDFKQFKKEQKGGRAPAAPSELQSNWTTTTNGGRRKKRKGALTDASSYSMTSSSLVRTEQMTLLDARFDKIEERYNEDLEDDMQSMSAVSTMSTVQGPIRGDFDNIMDDFLGNYTKPGKRTSKKTKAQTGLEQLDEIRKGLGPARIRGRIRERLNFSINIRQSRLFVPRFLLRTLRAENPPHVQTTRWMSATTVASSTQAQMISTFGQPTRSQPPAFNPFATNSKAGNSSFGIDDAGESNRSKRNKRPADKSDNEGKRKSNKDANMSDSGKQKKWKGEERKRKNGDVKKNFEGAKPFKKAPQNAQANGFNPFTSTRDDESRPTSSSSVESQIDGIPKAYHSNDPHARKVFEQLRKDSIFPPPWPSQPGNPRNKAEVSKFREKYEAYRSKARASLTKAGLIDDPDKRKTLQDAIDFKGICEDMCPEYEKIQRINEMDVHQPEKNPKTTFPNTRRMVKKLARSAAGQEAPLPMDVRSVAALRRTLDYLIDELLRNDDKLPTLHGFLWDRTRAIRRDFTFFSSLNPEEMKTQVYVLENIARFHVTALHLLSQEGNAPEDFVEQQELEQLGKALLSLRDAYDDCNDQGIRCENEPEFRAYYLLFHAYDSNIIETLQRQWKPNLWKDSDEVRTAASLVEALQNTQDFHGPIKDAPSMAASAAYHSYFRIVEDPKVSYTMACFAECHFPRLRRAILTTIKKSLARPRETAKDVTAAVLNKFLRFDTIEEAIEFAELHEFEFGECEEDPSDISRQYLKLDNRKRLPHHRYQHQFSQTLVEKKRGSRPLPDLIHRTIHEDPNAPKPTTNGNDEGSLFVTDEPEPPAQAQPVESSEPNSTTTNPFSSFKPNGVLGSNNAVNGNSGTLLNGTSTTSTSPFQQSTPQQNPFASAPAPAAEVAKPALNPFAPSTTSTLPSFLNSTPSSATPSSKEPAAATTTATSNPFGLSTTPSTSTGPAQSSPFACPSTSESQTPKAPSFPSFTPQPAVPSNDAPTPPSKVDAPTSLLPQALGTPAVEPAKTTDSNEAPLSGPTIDTSQHLQPTPPDLRSISGRFSKPSIGSPILPHPSTDKQDKPAPSVLGSSPAVTSTPQLPFPAFSTPSYQPPPLDSTPSQLATTEPPKPTIQTPQPPTLPPVPSGPPAPPRDLLGDFTKWYVLGDEGMLGDFQAFMLDNILQGVYRKFVKDKERKRQKEEEEQALAKATEFRRYTLSVRYFYRWRDTARELRLSQLRRSGREQMRVYYEAQRAAQLKAQKAEARRAAREKAELAELNRHRPEELMELVKHKKPGKRRQSEEDALLATGVLSGVGNEREAISQIVHGPPSVSGTVSSQQSKLSRISITKGGSKTRALREQLLGDRSSAFRRSLPPSMSGNGSSPEPSNRVSKVSERWRLKAMGIVQMPDGTAMPESLANEIQYGKKRHSGTGTMGPPSSSFIRRASVSDLARSEGGHRLSNSHGAIDTTEFDGTAANNKRKRATEDEDDTSQQGASNTHKRVMSDAQKLISELRAMRAEMEEGASWFHDQNERLQSEMISRGSTPWDQGS</sequence>
<feature type="compositionally biased region" description="Polar residues" evidence="1">
    <location>
        <begin position="1214"/>
        <end position="1232"/>
    </location>
</feature>
<dbReference type="InterPro" id="IPR007307">
    <property type="entry name" value="Ltv1"/>
</dbReference>
<feature type="compositionally biased region" description="Polar residues" evidence="1">
    <location>
        <begin position="1269"/>
        <end position="1289"/>
    </location>
</feature>
<name>A0A428NTC7_9HYPO</name>
<organism evidence="3 4">
    <name type="scientific">Fusarium duplospermum</name>
    <dbReference type="NCBI Taxonomy" id="1325734"/>
    <lineage>
        <taxon>Eukaryota</taxon>
        <taxon>Fungi</taxon>
        <taxon>Dikarya</taxon>
        <taxon>Ascomycota</taxon>
        <taxon>Pezizomycotina</taxon>
        <taxon>Sordariomycetes</taxon>
        <taxon>Hypocreomycetidae</taxon>
        <taxon>Hypocreales</taxon>
        <taxon>Nectriaceae</taxon>
        <taxon>Fusarium</taxon>
        <taxon>Fusarium solani species complex</taxon>
    </lineage>
</organism>
<feature type="compositionally biased region" description="Polar residues" evidence="1">
    <location>
        <begin position="1777"/>
        <end position="1790"/>
    </location>
</feature>
<feature type="region of interest" description="Disordered" evidence="1">
    <location>
        <begin position="1566"/>
        <end position="1633"/>
    </location>
</feature>
<feature type="compositionally biased region" description="Polar residues" evidence="1">
    <location>
        <begin position="463"/>
        <end position="488"/>
    </location>
</feature>
<feature type="region of interest" description="Disordered" evidence="1">
    <location>
        <begin position="1693"/>
        <end position="1743"/>
    </location>
</feature>
<feature type="region of interest" description="Disordered" evidence="1">
    <location>
        <begin position="463"/>
        <end position="600"/>
    </location>
</feature>
<feature type="compositionally biased region" description="Polar residues" evidence="1">
    <location>
        <begin position="559"/>
        <end position="570"/>
    </location>
</feature>
<protein>
    <recommendedName>
        <fullName evidence="2">SAC3/GANP/THP3 conserved domain-containing protein</fullName>
    </recommendedName>
</protein>
<feature type="compositionally biased region" description="Acidic residues" evidence="1">
    <location>
        <begin position="211"/>
        <end position="221"/>
    </location>
</feature>
<dbReference type="OrthoDB" id="264795at2759"/>
<feature type="compositionally biased region" description="Polar residues" evidence="1">
    <location>
        <begin position="1615"/>
        <end position="1631"/>
    </location>
</feature>
<dbReference type="PANTHER" id="PTHR12436:SF3">
    <property type="entry name" value="GERMINAL-CENTER ASSOCIATED NUCLEAR PROTEIN"/>
    <property type="match status" value="1"/>
</dbReference>
<evidence type="ECO:0000313" key="3">
    <source>
        <dbReference type="EMBL" id="RSL44044.1"/>
    </source>
</evidence>
<dbReference type="Gene3D" id="1.25.40.990">
    <property type="match status" value="1"/>
</dbReference>
<gene>
    <name evidence="3" type="ORF">CEP54_014846</name>
</gene>
<proteinExistence type="predicted"/>
<evidence type="ECO:0000256" key="1">
    <source>
        <dbReference type="SAM" id="MobiDB-lite"/>
    </source>
</evidence>
<dbReference type="Pfam" id="PF03399">
    <property type="entry name" value="SAC3_GANP"/>
    <property type="match status" value="1"/>
</dbReference>
<dbReference type="InterPro" id="IPR005062">
    <property type="entry name" value="SAC3/GANP/THP3_conserved"/>
</dbReference>
<evidence type="ECO:0000259" key="2">
    <source>
        <dbReference type="Pfam" id="PF03399"/>
    </source>
</evidence>
<reference evidence="3 4" key="1">
    <citation type="submission" date="2017-06" db="EMBL/GenBank/DDBJ databases">
        <title>Comparative genomic analysis of Ambrosia Fusariam Clade fungi.</title>
        <authorList>
            <person name="Stajich J.E."/>
            <person name="Carrillo J."/>
            <person name="Kijimoto T."/>
            <person name="Eskalen A."/>
            <person name="O'Donnell K."/>
            <person name="Kasson M."/>
        </authorList>
    </citation>
    <scope>NUCLEOTIDE SEQUENCE [LARGE SCALE GENOMIC DNA]</scope>
    <source>
        <strain evidence="3 4">NRRL62584</strain>
    </source>
</reference>
<feature type="compositionally biased region" description="Basic and acidic residues" evidence="1">
    <location>
        <begin position="532"/>
        <end position="549"/>
    </location>
</feature>
<comment type="caution">
    <text evidence="3">The sequence shown here is derived from an EMBL/GenBank/DDBJ whole genome shotgun (WGS) entry which is preliminary data.</text>
</comment>
<feature type="compositionally biased region" description="Pro residues" evidence="1">
    <location>
        <begin position="1367"/>
        <end position="1391"/>
    </location>
</feature>
<evidence type="ECO:0000313" key="4">
    <source>
        <dbReference type="Proteomes" id="UP000288168"/>
    </source>
</evidence>
<feature type="compositionally biased region" description="Low complexity" evidence="1">
    <location>
        <begin position="1169"/>
        <end position="1210"/>
    </location>
</feature>
<dbReference type="EMBL" id="NKCI01000303">
    <property type="protein sequence ID" value="RSL44044.1"/>
    <property type="molecule type" value="Genomic_DNA"/>
</dbReference>
<dbReference type="GO" id="GO:0005737">
    <property type="term" value="C:cytoplasm"/>
    <property type="evidence" value="ECO:0007669"/>
    <property type="project" value="TreeGrafter"/>
</dbReference>
<feature type="domain" description="SAC3/GANP/THP3 conserved" evidence="2">
    <location>
        <begin position="679"/>
        <end position="992"/>
    </location>
</feature>
<dbReference type="PANTHER" id="PTHR12436">
    <property type="entry name" value="80 KDA MCM3-ASSOCIATED PROTEIN"/>
    <property type="match status" value="1"/>
</dbReference>
<dbReference type="GO" id="GO:0042274">
    <property type="term" value="P:ribosomal small subunit biogenesis"/>
    <property type="evidence" value="ECO:0007669"/>
    <property type="project" value="InterPro"/>
</dbReference>
<feature type="compositionally biased region" description="Basic and acidic residues" evidence="1">
    <location>
        <begin position="504"/>
        <end position="519"/>
    </location>
</feature>
<dbReference type="STRING" id="1325734.A0A428NTC7"/>
<feature type="compositionally biased region" description="Polar residues" evidence="1">
    <location>
        <begin position="1156"/>
        <end position="1168"/>
    </location>
</feature>
<feature type="compositionally biased region" description="Polar residues" evidence="1">
    <location>
        <begin position="1328"/>
        <end position="1339"/>
    </location>
</feature>
<feature type="compositionally biased region" description="Polar residues" evidence="1">
    <location>
        <begin position="1080"/>
        <end position="1108"/>
    </location>
</feature>
<feature type="region of interest" description="Disordered" evidence="1">
    <location>
        <begin position="1767"/>
        <end position="1790"/>
    </location>
</feature>
<accession>A0A428NTC7</accession>
<keyword evidence="4" id="KW-1185">Reference proteome</keyword>
<dbReference type="GO" id="GO:0070390">
    <property type="term" value="C:transcription export complex 2"/>
    <property type="evidence" value="ECO:0007669"/>
    <property type="project" value="TreeGrafter"/>
</dbReference>